<evidence type="ECO:0008006" key="3">
    <source>
        <dbReference type="Google" id="ProtNLM"/>
    </source>
</evidence>
<dbReference type="EMBL" id="HE804045">
    <property type="protein sequence ID" value="CCH30681.1"/>
    <property type="molecule type" value="Genomic_DNA"/>
</dbReference>
<dbReference type="Gene3D" id="3.30.428.10">
    <property type="entry name" value="HIT-like"/>
    <property type="match status" value="1"/>
</dbReference>
<accession>K0JX95</accession>
<dbReference type="SUPFAM" id="SSF54197">
    <property type="entry name" value="HIT-like"/>
    <property type="match status" value="1"/>
</dbReference>
<keyword evidence="2" id="KW-1185">Reference proteome</keyword>
<sequence>MAIARAAWRAARGLRAELGPEFVFSAIVGRSVAHVHQHLFARYRNTPEQYSWMDSAAWPGSKRGGLDEVADLSARLALHLGCTCSSAEVWTGRRGTW</sequence>
<dbReference type="Proteomes" id="UP000006281">
    <property type="component" value="Chromosome"/>
</dbReference>
<organism evidence="1 2">
    <name type="scientific">Saccharothrix espanaensis (strain ATCC 51144 / DSM 44229 / JCM 9112 / NBRC 15066 / NRRL 15764)</name>
    <dbReference type="NCBI Taxonomy" id="1179773"/>
    <lineage>
        <taxon>Bacteria</taxon>
        <taxon>Bacillati</taxon>
        <taxon>Actinomycetota</taxon>
        <taxon>Actinomycetes</taxon>
        <taxon>Pseudonocardiales</taxon>
        <taxon>Pseudonocardiaceae</taxon>
        <taxon>Saccharothrix</taxon>
    </lineage>
</organism>
<dbReference type="KEGG" id="sesp:BN6_33810"/>
<dbReference type="eggNOG" id="COG0537">
    <property type="taxonomic scope" value="Bacteria"/>
</dbReference>
<dbReference type="STRING" id="1179773.BN6_33810"/>
<dbReference type="HOGENOM" id="CLU_2344955_0_0_11"/>
<reference evidence="1 2" key="1">
    <citation type="journal article" date="2012" name="BMC Genomics">
        <title>Complete genome sequence of Saccharothrix espanaensis DSM 44229T and comparison to the other completely sequenced Pseudonocardiaceae.</title>
        <authorList>
            <person name="Strobel T."/>
            <person name="Al-Dilaimi A."/>
            <person name="Blom J."/>
            <person name="Gessner A."/>
            <person name="Kalinowski J."/>
            <person name="Luzhetska M."/>
            <person name="Puhler A."/>
            <person name="Szczepanowski R."/>
            <person name="Bechthold A."/>
            <person name="Ruckert C."/>
        </authorList>
    </citation>
    <scope>NUCLEOTIDE SEQUENCE [LARGE SCALE GENOMIC DNA]</scope>
    <source>
        <strain evidence="2">ATCC 51144 / DSM 44229 / JCM 9112 / NBRC 15066 / NRRL 15764</strain>
    </source>
</reference>
<dbReference type="AlphaFoldDB" id="K0JX95"/>
<protein>
    <recommendedName>
        <fullName evidence="3">HIT domain-containing protein</fullName>
    </recommendedName>
</protein>
<dbReference type="InterPro" id="IPR036265">
    <property type="entry name" value="HIT-like_sf"/>
</dbReference>
<evidence type="ECO:0000313" key="1">
    <source>
        <dbReference type="EMBL" id="CCH30681.1"/>
    </source>
</evidence>
<gene>
    <name evidence="1" type="ordered locus">BN6_33810</name>
</gene>
<proteinExistence type="predicted"/>
<name>K0JX95_SACES</name>
<evidence type="ECO:0000313" key="2">
    <source>
        <dbReference type="Proteomes" id="UP000006281"/>
    </source>
</evidence>